<dbReference type="PANTHER" id="PTHR30055:SF220">
    <property type="entry name" value="TETR-FAMILY REGULATORY PROTEIN"/>
    <property type="match status" value="1"/>
</dbReference>
<accession>A0A1H9B276</accession>
<dbReference type="Pfam" id="PF00440">
    <property type="entry name" value="TetR_N"/>
    <property type="match status" value="1"/>
</dbReference>
<protein>
    <submittedName>
        <fullName evidence="7">Transcriptional regulator, TetR family</fullName>
    </submittedName>
</protein>
<dbReference type="PANTHER" id="PTHR30055">
    <property type="entry name" value="HTH-TYPE TRANSCRIPTIONAL REGULATOR RUTR"/>
    <property type="match status" value="1"/>
</dbReference>
<dbReference type="InterPro" id="IPR036271">
    <property type="entry name" value="Tet_transcr_reg_TetR-rel_C_sf"/>
</dbReference>
<evidence type="ECO:0000256" key="5">
    <source>
        <dbReference type="SAM" id="MobiDB-lite"/>
    </source>
</evidence>
<keyword evidence="1" id="KW-0805">Transcription regulation</keyword>
<dbReference type="AlphaFoldDB" id="A0A1H9B276"/>
<keyword evidence="3" id="KW-0804">Transcription</keyword>
<dbReference type="InterPro" id="IPR025996">
    <property type="entry name" value="MT1864/Rv1816-like_C"/>
</dbReference>
<keyword evidence="2 4" id="KW-0238">DNA-binding</keyword>
<dbReference type="EMBL" id="FOET01000002">
    <property type="protein sequence ID" value="SEP83054.1"/>
    <property type="molecule type" value="Genomic_DNA"/>
</dbReference>
<dbReference type="SUPFAM" id="SSF48498">
    <property type="entry name" value="Tetracyclin repressor-like, C-terminal domain"/>
    <property type="match status" value="1"/>
</dbReference>
<dbReference type="PROSITE" id="PS50977">
    <property type="entry name" value="HTH_TETR_2"/>
    <property type="match status" value="1"/>
</dbReference>
<evidence type="ECO:0000256" key="1">
    <source>
        <dbReference type="ARBA" id="ARBA00023015"/>
    </source>
</evidence>
<dbReference type="STRING" id="403935.SAMN05216481_102141"/>
<feature type="region of interest" description="Disordered" evidence="5">
    <location>
        <begin position="217"/>
        <end position="241"/>
    </location>
</feature>
<dbReference type="Proteomes" id="UP000199055">
    <property type="component" value="Unassembled WGS sequence"/>
</dbReference>
<name>A0A1H9B276_9ACTN</name>
<dbReference type="GO" id="GO:0000976">
    <property type="term" value="F:transcription cis-regulatory region binding"/>
    <property type="evidence" value="ECO:0007669"/>
    <property type="project" value="TreeGrafter"/>
</dbReference>
<evidence type="ECO:0000256" key="3">
    <source>
        <dbReference type="ARBA" id="ARBA00023163"/>
    </source>
</evidence>
<feature type="DNA-binding region" description="H-T-H motif" evidence="4">
    <location>
        <begin position="38"/>
        <end position="57"/>
    </location>
</feature>
<dbReference type="GO" id="GO:0003700">
    <property type="term" value="F:DNA-binding transcription factor activity"/>
    <property type="evidence" value="ECO:0007669"/>
    <property type="project" value="TreeGrafter"/>
</dbReference>
<dbReference type="SUPFAM" id="SSF46689">
    <property type="entry name" value="Homeodomain-like"/>
    <property type="match status" value="1"/>
</dbReference>
<dbReference type="Gene3D" id="1.10.357.10">
    <property type="entry name" value="Tetracycline Repressor, domain 2"/>
    <property type="match status" value="1"/>
</dbReference>
<evidence type="ECO:0000313" key="8">
    <source>
        <dbReference type="Proteomes" id="UP000199055"/>
    </source>
</evidence>
<sequence>MMRTEGTGKSGYHHGDLRNALIEAATDLARDGGPEAVVLRAAARRVGVSPTAAYRHFTGQGDLLMAVKEQGQRGLAETMERSAGARGGSPSAGEAAEERVRALGAGYIEFALAEPGLFRAAFCRTPEAPDGGHGPGPEEDPSRWMYRSFRLLAEALDGLVATGRMPAGRRPGAEITAWAAVHGLAVLLLDGPLGRLAPEQRDAFTASALTTVIRGFTAPERPSATRPAGPAAKDAPEHDVS</sequence>
<gene>
    <name evidence="7" type="ORF">SAMN05216481_102141</name>
</gene>
<proteinExistence type="predicted"/>
<evidence type="ECO:0000313" key="7">
    <source>
        <dbReference type="EMBL" id="SEP83054.1"/>
    </source>
</evidence>
<dbReference type="Pfam" id="PF13305">
    <property type="entry name" value="TetR_C_33"/>
    <property type="match status" value="1"/>
</dbReference>
<evidence type="ECO:0000256" key="2">
    <source>
        <dbReference type="ARBA" id="ARBA00023125"/>
    </source>
</evidence>
<dbReference type="InterPro" id="IPR001647">
    <property type="entry name" value="HTH_TetR"/>
</dbReference>
<evidence type="ECO:0000259" key="6">
    <source>
        <dbReference type="PROSITE" id="PS50977"/>
    </source>
</evidence>
<feature type="domain" description="HTH tetR-type" evidence="6">
    <location>
        <begin position="15"/>
        <end position="75"/>
    </location>
</feature>
<dbReference type="InterPro" id="IPR050109">
    <property type="entry name" value="HTH-type_TetR-like_transc_reg"/>
</dbReference>
<dbReference type="InterPro" id="IPR009057">
    <property type="entry name" value="Homeodomain-like_sf"/>
</dbReference>
<evidence type="ECO:0000256" key="4">
    <source>
        <dbReference type="PROSITE-ProRule" id="PRU00335"/>
    </source>
</evidence>
<keyword evidence="8" id="KW-1185">Reference proteome</keyword>
<organism evidence="7 8">
    <name type="scientific">Streptomyces radiopugnans</name>
    <dbReference type="NCBI Taxonomy" id="403935"/>
    <lineage>
        <taxon>Bacteria</taxon>
        <taxon>Bacillati</taxon>
        <taxon>Actinomycetota</taxon>
        <taxon>Actinomycetes</taxon>
        <taxon>Kitasatosporales</taxon>
        <taxon>Streptomycetaceae</taxon>
        <taxon>Streptomyces</taxon>
    </lineage>
</organism>
<reference evidence="7 8" key="1">
    <citation type="submission" date="2016-10" db="EMBL/GenBank/DDBJ databases">
        <authorList>
            <person name="de Groot N.N."/>
        </authorList>
    </citation>
    <scope>NUCLEOTIDE SEQUENCE [LARGE SCALE GENOMIC DNA]</scope>
    <source>
        <strain evidence="7 8">CGMCC 4.3519</strain>
    </source>
</reference>